<dbReference type="Pfam" id="PF14355">
    <property type="entry name" value="Abi_C"/>
    <property type="match status" value="1"/>
</dbReference>
<dbReference type="InterPro" id="IPR026001">
    <property type="entry name" value="Abi-like_C"/>
</dbReference>
<proteinExistence type="predicted"/>
<evidence type="ECO:0000259" key="1">
    <source>
        <dbReference type="Pfam" id="PF14355"/>
    </source>
</evidence>
<feature type="domain" description="Abortive infection protein-like C-terminal" evidence="1">
    <location>
        <begin position="197"/>
        <end position="251"/>
    </location>
</feature>
<accession>A0A418QKB5</accession>
<sequence length="257" mass="29495">MSNLNVVERAKLEKILKMGSGYILDFNDNTLQHFIASTNEVDIHDGKYSLSGGSKAKKIREFWTVENDYQVSKLLDGLVRYIRVRKSELHPSFEDIEESALQEASRIIDRLQGASLVEQLDAIEANNDDEDFNRLATLIRRAIEQGMPETALDRLHTFLMKFFRSLCAKHGLNYQKDDALHGLFGKYVKFIEATGFIQSKMSIKIMKSQISIIDEFNHVRNNASYAHDNPVLNFHESILIFNNISSIIGYINYVEKQ</sequence>
<name>A0A418QKB5_9BACT</name>
<dbReference type="OrthoDB" id="5521926at2"/>
<organism evidence="2 3">
    <name type="scientific">Hymenobacter rubripertinctus</name>
    <dbReference type="NCBI Taxonomy" id="2029981"/>
    <lineage>
        <taxon>Bacteria</taxon>
        <taxon>Pseudomonadati</taxon>
        <taxon>Bacteroidota</taxon>
        <taxon>Cytophagia</taxon>
        <taxon>Cytophagales</taxon>
        <taxon>Hymenobacteraceae</taxon>
        <taxon>Hymenobacter</taxon>
    </lineage>
</organism>
<reference evidence="2 3" key="1">
    <citation type="submission" date="2019-01" db="EMBL/GenBank/DDBJ databases">
        <title>Hymenobacter humicola sp. nov., isolated from soils in Antarctica.</title>
        <authorList>
            <person name="Sedlacek I."/>
            <person name="Holochova P."/>
            <person name="Kralova S."/>
            <person name="Pantucek R."/>
            <person name="Stankova E."/>
            <person name="Vrbovska V."/>
            <person name="Kristofova L."/>
            <person name="Svec P."/>
            <person name="Busse H.-J."/>
        </authorList>
    </citation>
    <scope>NUCLEOTIDE SEQUENCE [LARGE SCALE GENOMIC DNA]</scope>
    <source>
        <strain evidence="2 3">CCM 8852</strain>
    </source>
</reference>
<comment type="caution">
    <text evidence="2">The sequence shown here is derived from an EMBL/GenBank/DDBJ whole genome shotgun (WGS) entry which is preliminary data.</text>
</comment>
<keyword evidence="3" id="KW-1185">Reference proteome</keyword>
<dbReference type="EMBL" id="QYCN01000052">
    <property type="protein sequence ID" value="RIY05581.1"/>
    <property type="molecule type" value="Genomic_DNA"/>
</dbReference>
<evidence type="ECO:0000313" key="3">
    <source>
        <dbReference type="Proteomes" id="UP000284250"/>
    </source>
</evidence>
<dbReference type="Proteomes" id="UP000284250">
    <property type="component" value="Unassembled WGS sequence"/>
</dbReference>
<protein>
    <recommendedName>
        <fullName evidence="1">Abortive infection protein-like C-terminal domain-containing protein</fullName>
    </recommendedName>
</protein>
<dbReference type="AlphaFoldDB" id="A0A418QKB5"/>
<dbReference type="RefSeq" id="WP_119657632.1">
    <property type="nucleotide sequence ID" value="NZ_JBHUOI010000060.1"/>
</dbReference>
<evidence type="ECO:0000313" key="2">
    <source>
        <dbReference type="EMBL" id="RIY05581.1"/>
    </source>
</evidence>
<gene>
    <name evidence="2" type="ORF">D0T11_20235</name>
</gene>